<dbReference type="InterPro" id="IPR006566">
    <property type="entry name" value="FBD"/>
</dbReference>
<dbReference type="InterPro" id="IPR050232">
    <property type="entry name" value="FBL13/AtMIF1-like"/>
</dbReference>
<dbReference type="SUPFAM" id="SSF81383">
    <property type="entry name" value="F-box domain"/>
    <property type="match status" value="1"/>
</dbReference>
<keyword evidence="3" id="KW-1185">Reference proteome</keyword>
<dbReference type="InterPro" id="IPR036047">
    <property type="entry name" value="F-box-like_dom_sf"/>
</dbReference>
<dbReference type="InterPro" id="IPR001810">
    <property type="entry name" value="F-box_dom"/>
</dbReference>
<dbReference type="CDD" id="cd22160">
    <property type="entry name" value="F-box_AtFBL13-like"/>
    <property type="match status" value="1"/>
</dbReference>
<dbReference type="PANTHER" id="PTHR31900">
    <property type="entry name" value="F-BOX/RNI SUPERFAMILY PROTEIN-RELATED"/>
    <property type="match status" value="1"/>
</dbReference>
<dbReference type="Proteomes" id="UP001457282">
    <property type="component" value="Unassembled WGS sequence"/>
</dbReference>
<dbReference type="Pfam" id="PF00646">
    <property type="entry name" value="F-box"/>
    <property type="match status" value="1"/>
</dbReference>
<dbReference type="AlphaFoldDB" id="A0AAW1XQ15"/>
<comment type="caution">
    <text evidence="2">The sequence shown here is derived from an EMBL/GenBank/DDBJ whole genome shotgun (WGS) entry which is preliminary data.</text>
</comment>
<evidence type="ECO:0000313" key="2">
    <source>
        <dbReference type="EMBL" id="KAK9937697.1"/>
    </source>
</evidence>
<gene>
    <name evidence="2" type="ORF">M0R45_014470</name>
</gene>
<feature type="domain" description="F-box" evidence="1">
    <location>
        <begin position="37"/>
        <end position="86"/>
    </location>
</feature>
<protein>
    <recommendedName>
        <fullName evidence="1">F-box domain-containing protein</fullName>
    </recommendedName>
</protein>
<evidence type="ECO:0000259" key="1">
    <source>
        <dbReference type="PROSITE" id="PS50181"/>
    </source>
</evidence>
<evidence type="ECO:0000313" key="3">
    <source>
        <dbReference type="Proteomes" id="UP001457282"/>
    </source>
</evidence>
<dbReference type="Gene3D" id="3.80.10.10">
    <property type="entry name" value="Ribonuclease Inhibitor"/>
    <property type="match status" value="1"/>
</dbReference>
<organism evidence="2 3">
    <name type="scientific">Rubus argutus</name>
    <name type="common">Southern blackberry</name>
    <dbReference type="NCBI Taxonomy" id="59490"/>
    <lineage>
        <taxon>Eukaryota</taxon>
        <taxon>Viridiplantae</taxon>
        <taxon>Streptophyta</taxon>
        <taxon>Embryophyta</taxon>
        <taxon>Tracheophyta</taxon>
        <taxon>Spermatophyta</taxon>
        <taxon>Magnoliopsida</taxon>
        <taxon>eudicotyledons</taxon>
        <taxon>Gunneridae</taxon>
        <taxon>Pentapetalae</taxon>
        <taxon>rosids</taxon>
        <taxon>fabids</taxon>
        <taxon>Rosales</taxon>
        <taxon>Rosaceae</taxon>
        <taxon>Rosoideae</taxon>
        <taxon>Rosoideae incertae sedis</taxon>
        <taxon>Rubus</taxon>
    </lineage>
</organism>
<dbReference type="InterPro" id="IPR032675">
    <property type="entry name" value="LRR_dom_sf"/>
</dbReference>
<accession>A0AAW1XQ15</accession>
<reference evidence="2 3" key="1">
    <citation type="journal article" date="2023" name="G3 (Bethesda)">
        <title>A chromosome-length genome assembly and annotation of blackberry (Rubus argutus, cv. 'Hillquist').</title>
        <authorList>
            <person name="Bruna T."/>
            <person name="Aryal R."/>
            <person name="Dudchenko O."/>
            <person name="Sargent D.J."/>
            <person name="Mead D."/>
            <person name="Buti M."/>
            <person name="Cavallini A."/>
            <person name="Hytonen T."/>
            <person name="Andres J."/>
            <person name="Pham M."/>
            <person name="Weisz D."/>
            <person name="Mascagni F."/>
            <person name="Usai G."/>
            <person name="Natali L."/>
            <person name="Bassil N."/>
            <person name="Fernandez G.E."/>
            <person name="Lomsadze A."/>
            <person name="Armour M."/>
            <person name="Olukolu B."/>
            <person name="Poorten T."/>
            <person name="Britton C."/>
            <person name="Davik J."/>
            <person name="Ashrafi H."/>
            <person name="Aiden E.L."/>
            <person name="Borodovsky M."/>
            <person name="Worthington M."/>
        </authorList>
    </citation>
    <scope>NUCLEOTIDE SEQUENCE [LARGE SCALE GENOMIC DNA]</scope>
    <source>
        <strain evidence="2">PI 553951</strain>
    </source>
</reference>
<sequence length="511" mass="58429">MVEPISFSEDYALVFQQRVRAFRENLDLESNSQARGEDRISQLPDAVLRHILSFIPSTKCVVRTSILSTRWKDVWACVPNLYLDDLEFSSSADFVAFVDRVLLVRDSSAIRKFRLHFNNGQAEDFSLVDAWIRTAVRCNVVELDLSVDSEGEEMFEWPESLLTCKTLMIWTLWLNHSIPIPTSGCCYPNLKVFHVIVSYPTAMNPDNDSMDFSHYPVLEHLTIDGSPGLDAFNFNISVPELKTLRISLAPDFDLIDACNFLINAPKLEKLDINEGFLSNYTFVNTKSLVEVNIGVITVDDDENDASANRATKFLAGISGVQCLTFSSPFSTACTLPVFDNLSKLMLVRDGDWWKILMKFLERTPNLESFEIKHETCRPRQRTEEEEVVIELTECRNPDYVEVLYWSPPESVPKCLLSSLKSITIKGFQGKGFFGYLDEMELIKYLLKNCLVLEKMTIYTPGLCWGTKDEFYNEISESEWGSKSVQVHMIEKEFYWGDGCCSLRAKRIFSDI</sequence>
<dbReference type="SMART" id="SM00579">
    <property type="entry name" value="FBD"/>
    <property type="match status" value="1"/>
</dbReference>
<dbReference type="InterPro" id="IPR053781">
    <property type="entry name" value="F-box_AtFBL13-like"/>
</dbReference>
<name>A0AAW1XQ15_RUBAR</name>
<dbReference type="PROSITE" id="PS50181">
    <property type="entry name" value="FBOX"/>
    <property type="match status" value="1"/>
</dbReference>
<dbReference type="SUPFAM" id="SSF52047">
    <property type="entry name" value="RNI-like"/>
    <property type="match status" value="1"/>
</dbReference>
<dbReference type="PANTHER" id="PTHR31900:SF34">
    <property type="entry name" value="EMB|CAB62440.1-RELATED"/>
    <property type="match status" value="1"/>
</dbReference>
<proteinExistence type="predicted"/>
<dbReference type="EMBL" id="JBEDUW010000003">
    <property type="protein sequence ID" value="KAK9937697.1"/>
    <property type="molecule type" value="Genomic_DNA"/>
</dbReference>
<dbReference type="Pfam" id="PF08387">
    <property type="entry name" value="FBD"/>
    <property type="match status" value="1"/>
</dbReference>